<feature type="domain" description="BD-FAE-like" evidence="3">
    <location>
        <begin position="73"/>
        <end position="288"/>
    </location>
</feature>
<evidence type="ECO:0000313" key="5">
    <source>
        <dbReference type="Proteomes" id="UP000294555"/>
    </source>
</evidence>
<gene>
    <name evidence="4" type="ORF">EZJ58_0058</name>
</gene>
<feature type="chain" id="PRO_5020718606" evidence="2">
    <location>
        <begin position="23"/>
        <end position="332"/>
    </location>
</feature>
<protein>
    <submittedName>
        <fullName evidence="4">Acetyl esterase/lipase</fullName>
    </submittedName>
</protein>
<dbReference type="EMBL" id="SJOI01000001">
    <property type="protein sequence ID" value="TCL02069.1"/>
    <property type="molecule type" value="Genomic_DNA"/>
</dbReference>
<dbReference type="InterPro" id="IPR029058">
    <property type="entry name" value="AB_hydrolase_fold"/>
</dbReference>
<proteinExistence type="predicted"/>
<dbReference type="PANTHER" id="PTHR48081:SF13">
    <property type="entry name" value="ALPHA_BETA HYDROLASE"/>
    <property type="match status" value="1"/>
</dbReference>
<evidence type="ECO:0000313" key="4">
    <source>
        <dbReference type="EMBL" id="TCL02069.1"/>
    </source>
</evidence>
<dbReference type="Gene3D" id="3.40.50.1820">
    <property type="entry name" value="alpha/beta hydrolase"/>
    <property type="match status" value="1"/>
</dbReference>
<dbReference type="Proteomes" id="UP000294555">
    <property type="component" value="Unassembled WGS sequence"/>
</dbReference>
<reference evidence="4 5" key="1">
    <citation type="submission" date="2019-02" db="EMBL/GenBank/DDBJ databases">
        <title>Investigation of anaerobic lignin degradation for improved lignocellulosic biofuels.</title>
        <authorList>
            <person name="Deangelis K."/>
        </authorList>
    </citation>
    <scope>NUCLEOTIDE SEQUENCE [LARGE SCALE GENOMIC DNA]</scope>
    <source>
        <strain evidence="4 5">159R</strain>
    </source>
</reference>
<dbReference type="InterPro" id="IPR050300">
    <property type="entry name" value="GDXG_lipolytic_enzyme"/>
</dbReference>
<dbReference type="PANTHER" id="PTHR48081">
    <property type="entry name" value="AB HYDROLASE SUPERFAMILY PROTEIN C4A8.06C"/>
    <property type="match status" value="1"/>
</dbReference>
<dbReference type="Pfam" id="PF20434">
    <property type="entry name" value="BD-FAE"/>
    <property type="match status" value="1"/>
</dbReference>
<dbReference type="AlphaFoldDB" id="A0A4R1N6E3"/>
<comment type="caution">
    <text evidence="4">The sequence shown here is derived from an EMBL/GenBank/DDBJ whole genome shotgun (WGS) entry which is preliminary data.</text>
</comment>
<evidence type="ECO:0000256" key="2">
    <source>
        <dbReference type="SAM" id="SignalP"/>
    </source>
</evidence>
<evidence type="ECO:0000256" key="1">
    <source>
        <dbReference type="ARBA" id="ARBA00022801"/>
    </source>
</evidence>
<evidence type="ECO:0000259" key="3">
    <source>
        <dbReference type="Pfam" id="PF20434"/>
    </source>
</evidence>
<dbReference type="InterPro" id="IPR049492">
    <property type="entry name" value="BD-FAE-like_dom"/>
</dbReference>
<organism evidence="4 5">
    <name type="scientific">Sodalis ligni</name>
    <dbReference type="NCBI Taxonomy" id="2697027"/>
    <lineage>
        <taxon>Bacteria</taxon>
        <taxon>Pseudomonadati</taxon>
        <taxon>Pseudomonadota</taxon>
        <taxon>Gammaproteobacteria</taxon>
        <taxon>Enterobacterales</taxon>
        <taxon>Bruguierivoracaceae</taxon>
        <taxon>Sodalis</taxon>
    </lineage>
</organism>
<feature type="signal peptide" evidence="2">
    <location>
        <begin position="1"/>
        <end position="22"/>
    </location>
</feature>
<name>A0A4R1N6E3_9GAMM</name>
<keyword evidence="2" id="KW-0732">Signal</keyword>
<accession>A0A4R1N6E3</accession>
<keyword evidence="1" id="KW-0378">Hydrolase</keyword>
<dbReference type="SUPFAM" id="SSF53474">
    <property type="entry name" value="alpha/beta-Hydrolases"/>
    <property type="match status" value="1"/>
</dbReference>
<sequence length="332" mass="36907">MKNRIGYLLLAAFFAGIPLSHAADVPMPSDWHGKKIIGPPQGPNACGQAPDISRIKNKYLDVSYANVSPAEKMDIFLPEQWKLKYPVIINVHGGAFFGCDKMDNQLVPALYGLQKGYAVANINYRLSPEAPWPAQINDVKAAIKFVRANANKYNFDPDNIILMGGSAGGNLVALAGVSADVKSLEDPKLGNADVSTRVQAVIAWYPPINFLTMDPQWKEIGIDGQKHSTEDSFESLLMRKQITKVDKSVMDTTNPENYITADAPPFLIQHGYLDDTIPRLQSQEFAVRLAKAIGSDNVEYNLLMSAHHAEDLYFHTTNNLERNYQFLARHIY</sequence>
<dbReference type="GO" id="GO:0016787">
    <property type="term" value="F:hydrolase activity"/>
    <property type="evidence" value="ECO:0007669"/>
    <property type="project" value="UniProtKB-KW"/>
</dbReference>
<keyword evidence="5" id="KW-1185">Reference proteome</keyword>